<proteinExistence type="predicted"/>
<protein>
    <submittedName>
        <fullName evidence="2">Uncharacterized protein</fullName>
    </submittedName>
</protein>
<dbReference type="EMBL" id="JAHQIW010000239">
    <property type="protein sequence ID" value="KAJ1346911.1"/>
    <property type="molecule type" value="Genomic_DNA"/>
</dbReference>
<accession>A0AAD5MDE5</accession>
<dbReference type="AlphaFoldDB" id="A0AAD5MDE5"/>
<evidence type="ECO:0000313" key="2">
    <source>
        <dbReference type="EMBL" id="KAJ1346911.1"/>
    </source>
</evidence>
<keyword evidence="3" id="KW-1185">Reference proteome</keyword>
<comment type="caution">
    <text evidence="2">The sequence shown here is derived from an EMBL/GenBank/DDBJ whole genome shotgun (WGS) entry which is preliminary data.</text>
</comment>
<feature type="compositionally biased region" description="Basic and acidic residues" evidence="1">
    <location>
        <begin position="65"/>
        <end position="80"/>
    </location>
</feature>
<evidence type="ECO:0000313" key="3">
    <source>
        <dbReference type="Proteomes" id="UP001196413"/>
    </source>
</evidence>
<sequence>MRHYSRAFLHVGAGWYRPDPKDVDNSSIYEHLVCMDLKGMLLKAAADQAISRLVLNDMESNSNQRAKDCRSYEQDSKESA</sequence>
<organism evidence="2 3">
    <name type="scientific">Parelaphostrongylus tenuis</name>
    <name type="common">Meningeal worm</name>
    <dbReference type="NCBI Taxonomy" id="148309"/>
    <lineage>
        <taxon>Eukaryota</taxon>
        <taxon>Metazoa</taxon>
        <taxon>Ecdysozoa</taxon>
        <taxon>Nematoda</taxon>
        <taxon>Chromadorea</taxon>
        <taxon>Rhabditida</taxon>
        <taxon>Rhabditina</taxon>
        <taxon>Rhabditomorpha</taxon>
        <taxon>Strongyloidea</taxon>
        <taxon>Metastrongylidae</taxon>
        <taxon>Parelaphostrongylus</taxon>
    </lineage>
</organism>
<gene>
    <name evidence="2" type="ORF">KIN20_001837</name>
</gene>
<evidence type="ECO:0000256" key="1">
    <source>
        <dbReference type="SAM" id="MobiDB-lite"/>
    </source>
</evidence>
<name>A0AAD5MDE5_PARTN</name>
<feature type="region of interest" description="Disordered" evidence="1">
    <location>
        <begin position="60"/>
        <end position="80"/>
    </location>
</feature>
<reference evidence="2" key="1">
    <citation type="submission" date="2021-06" db="EMBL/GenBank/DDBJ databases">
        <title>Parelaphostrongylus tenuis whole genome reference sequence.</title>
        <authorList>
            <person name="Garwood T.J."/>
            <person name="Larsen P.A."/>
            <person name="Fountain-Jones N.M."/>
            <person name="Garbe J.R."/>
            <person name="Macchietto M.G."/>
            <person name="Kania S.A."/>
            <person name="Gerhold R.W."/>
            <person name="Richards J.E."/>
            <person name="Wolf T.M."/>
        </authorList>
    </citation>
    <scope>NUCLEOTIDE SEQUENCE</scope>
    <source>
        <strain evidence="2">MNPRO001-30</strain>
        <tissue evidence="2">Meninges</tissue>
    </source>
</reference>
<dbReference type="Proteomes" id="UP001196413">
    <property type="component" value="Unassembled WGS sequence"/>
</dbReference>